<accession>A0A914QZE7</accession>
<proteinExistence type="predicted"/>
<protein>
    <submittedName>
        <fullName evidence="2">Uncharacterized protein</fullName>
    </submittedName>
</protein>
<keyword evidence="1" id="KW-1185">Reference proteome</keyword>
<dbReference type="WBParaSite" id="PDA_v2.g9533.t1">
    <property type="protein sequence ID" value="PDA_v2.g9533.t1"/>
    <property type="gene ID" value="PDA_v2.g9533"/>
</dbReference>
<reference evidence="2" key="1">
    <citation type="submission" date="2022-11" db="UniProtKB">
        <authorList>
            <consortium name="WormBaseParasite"/>
        </authorList>
    </citation>
    <scope>IDENTIFICATION</scope>
</reference>
<evidence type="ECO:0000313" key="2">
    <source>
        <dbReference type="WBParaSite" id="PDA_v2.g9533.t1"/>
    </source>
</evidence>
<dbReference type="AlphaFoldDB" id="A0A914QZE7"/>
<evidence type="ECO:0000313" key="1">
    <source>
        <dbReference type="Proteomes" id="UP000887578"/>
    </source>
</evidence>
<sequence length="97" mass="11087">MGPDELSEIGGGYTKLNFHWPTWLNGGNGLTTHLQTIRQIRIILEALIVLGIMTGYREAIIDVVKYVFNFIKNPKNAFERHSVSKIIPFVPWSFNNK</sequence>
<dbReference type="Proteomes" id="UP000887578">
    <property type="component" value="Unplaced"/>
</dbReference>
<name>A0A914QZE7_9BILA</name>
<organism evidence="1 2">
    <name type="scientific">Panagrolaimus davidi</name>
    <dbReference type="NCBI Taxonomy" id="227884"/>
    <lineage>
        <taxon>Eukaryota</taxon>
        <taxon>Metazoa</taxon>
        <taxon>Ecdysozoa</taxon>
        <taxon>Nematoda</taxon>
        <taxon>Chromadorea</taxon>
        <taxon>Rhabditida</taxon>
        <taxon>Tylenchina</taxon>
        <taxon>Panagrolaimomorpha</taxon>
        <taxon>Panagrolaimoidea</taxon>
        <taxon>Panagrolaimidae</taxon>
        <taxon>Panagrolaimus</taxon>
    </lineage>
</organism>